<dbReference type="GO" id="GO:0003676">
    <property type="term" value="F:nucleic acid binding"/>
    <property type="evidence" value="ECO:0007669"/>
    <property type="project" value="InterPro"/>
</dbReference>
<dbReference type="AlphaFoldDB" id="A0A0V0Z253"/>
<dbReference type="PANTHER" id="PTHR42648:SF26">
    <property type="entry name" value="INTEGRASE CATALYTIC DOMAIN-CONTAINING PROTEIN"/>
    <property type="match status" value="1"/>
</dbReference>
<dbReference type="InterPro" id="IPR001584">
    <property type="entry name" value="Integrase_cat-core"/>
</dbReference>
<protein>
    <submittedName>
        <fullName evidence="2">Retrovirus-related Pol polyprotein from transposon TNT 1-94</fullName>
    </submittedName>
</protein>
<comment type="caution">
    <text evidence="2">The sequence shown here is derived from an EMBL/GenBank/DDBJ whole genome shotgun (WGS) entry which is preliminary data.</text>
</comment>
<dbReference type="PANTHER" id="PTHR42648">
    <property type="entry name" value="TRANSPOSASE, PUTATIVE-RELATED"/>
    <property type="match status" value="1"/>
</dbReference>
<dbReference type="GO" id="GO:0015074">
    <property type="term" value="P:DNA integration"/>
    <property type="evidence" value="ECO:0007669"/>
    <property type="project" value="InterPro"/>
</dbReference>
<reference evidence="2 3" key="1">
    <citation type="submission" date="2015-01" db="EMBL/GenBank/DDBJ databases">
        <title>Evolution of Trichinella species and genotypes.</title>
        <authorList>
            <person name="Korhonen P.K."/>
            <person name="Edoardo P."/>
            <person name="Giuseppe L.R."/>
            <person name="Gasser R.B."/>
        </authorList>
    </citation>
    <scope>NUCLEOTIDE SEQUENCE [LARGE SCALE GENOMIC DNA]</scope>
    <source>
        <strain evidence="2">ISS120</strain>
    </source>
</reference>
<dbReference type="InterPro" id="IPR012337">
    <property type="entry name" value="RNaseH-like_sf"/>
</dbReference>
<name>A0A0V0Z253_TRIBR</name>
<dbReference type="Gene3D" id="3.30.420.10">
    <property type="entry name" value="Ribonuclease H-like superfamily/Ribonuclease H"/>
    <property type="match status" value="1"/>
</dbReference>
<feature type="non-terminal residue" evidence="2">
    <location>
        <position position="1"/>
    </location>
</feature>
<keyword evidence="3" id="KW-1185">Reference proteome</keyword>
<feature type="domain" description="Integrase catalytic" evidence="1">
    <location>
        <begin position="1"/>
        <end position="66"/>
    </location>
</feature>
<organism evidence="2 3">
    <name type="scientific">Trichinella britovi</name>
    <name type="common">Parasitic roundworm</name>
    <dbReference type="NCBI Taxonomy" id="45882"/>
    <lineage>
        <taxon>Eukaryota</taxon>
        <taxon>Metazoa</taxon>
        <taxon>Ecdysozoa</taxon>
        <taxon>Nematoda</taxon>
        <taxon>Enoplea</taxon>
        <taxon>Dorylaimia</taxon>
        <taxon>Trichinellida</taxon>
        <taxon>Trichinellidae</taxon>
        <taxon>Trichinella</taxon>
    </lineage>
</organism>
<dbReference type="PROSITE" id="PS50994">
    <property type="entry name" value="INTEGRASE"/>
    <property type="match status" value="1"/>
</dbReference>
<gene>
    <name evidence="2" type="ORF">T03_7970</name>
</gene>
<dbReference type="Proteomes" id="UP000054653">
    <property type="component" value="Unassembled WGS sequence"/>
</dbReference>
<evidence type="ECO:0000313" key="3">
    <source>
        <dbReference type="Proteomes" id="UP000054653"/>
    </source>
</evidence>
<sequence length="66" mass="7526">LSYGELEFNKAHVKDILQRRGVAMRTAMPYTPEQNGVAERENRILVETGRSMLHSKDLPLSLWAEA</sequence>
<accession>A0A0V0Z253</accession>
<dbReference type="InterPro" id="IPR039537">
    <property type="entry name" value="Retrotran_Ty1/copia-like"/>
</dbReference>
<dbReference type="SUPFAM" id="SSF53098">
    <property type="entry name" value="Ribonuclease H-like"/>
    <property type="match status" value="1"/>
</dbReference>
<evidence type="ECO:0000259" key="1">
    <source>
        <dbReference type="PROSITE" id="PS50994"/>
    </source>
</evidence>
<dbReference type="STRING" id="45882.A0A0V0Z253"/>
<dbReference type="InterPro" id="IPR036397">
    <property type="entry name" value="RNaseH_sf"/>
</dbReference>
<evidence type="ECO:0000313" key="2">
    <source>
        <dbReference type="EMBL" id="KRY06106.1"/>
    </source>
</evidence>
<proteinExistence type="predicted"/>
<feature type="non-terminal residue" evidence="2">
    <location>
        <position position="66"/>
    </location>
</feature>
<dbReference type="EMBL" id="JYDI01004627">
    <property type="protein sequence ID" value="KRY06106.1"/>
    <property type="molecule type" value="Genomic_DNA"/>
</dbReference>